<evidence type="ECO:0000256" key="2">
    <source>
        <dbReference type="ARBA" id="ARBA00023315"/>
    </source>
</evidence>
<dbReference type="EC" id="2.3.1.266" evidence="4"/>
<keyword evidence="2 4" id="KW-0012">Acyltransferase</keyword>
<dbReference type="InterPro" id="IPR000182">
    <property type="entry name" value="GNAT_dom"/>
</dbReference>
<keyword evidence="5" id="KW-1185">Reference proteome</keyword>
<dbReference type="PROSITE" id="PS51186">
    <property type="entry name" value="GNAT"/>
    <property type="match status" value="1"/>
</dbReference>
<keyword evidence="1 4" id="KW-0808">Transferase</keyword>
<dbReference type="Pfam" id="PF00583">
    <property type="entry name" value="Acetyltransf_1"/>
    <property type="match status" value="1"/>
</dbReference>
<evidence type="ECO:0000259" key="3">
    <source>
        <dbReference type="PROSITE" id="PS51186"/>
    </source>
</evidence>
<dbReference type="InterPro" id="IPR016181">
    <property type="entry name" value="Acyl_CoA_acyltransferase"/>
</dbReference>
<evidence type="ECO:0000256" key="1">
    <source>
        <dbReference type="ARBA" id="ARBA00022679"/>
    </source>
</evidence>
<dbReference type="InterPro" id="IPR006464">
    <property type="entry name" value="AcTrfase_RimI/Ard1"/>
</dbReference>
<dbReference type="GO" id="GO:0008999">
    <property type="term" value="F:protein-N-terminal-alanine acetyltransferase activity"/>
    <property type="evidence" value="ECO:0007669"/>
    <property type="project" value="UniProtKB-EC"/>
</dbReference>
<dbReference type="PANTHER" id="PTHR43877">
    <property type="entry name" value="AMINOALKYLPHOSPHONATE N-ACETYLTRANSFERASE-RELATED-RELATED"/>
    <property type="match status" value="1"/>
</dbReference>
<dbReference type="SUPFAM" id="SSF55729">
    <property type="entry name" value="Acyl-CoA N-acyltransferases (Nat)"/>
    <property type="match status" value="1"/>
</dbReference>
<keyword evidence="4" id="KW-0689">Ribosomal protein</keyword>
<dbReference type="NCBIfam" id="TIGR01575">
    <property type="entry name" value="rimI"/>
    <property type="match status" value="1"/>
</dbReference>
<accession>A0ABU2DTN9</accession>
<feature type="domain" description="N-acetyltransferase" evidence="3">
    <location>
        <begin position="18"/>
        <end position="175"/>
    </location>
</feature>
<organism evidence="4 5">
    <name type="scientific">Nesterenkonia aerolata</name>
    <dbReference type="NCBI Taxonomy" id="3074079"/>
    <lineage>
        <taxon>Bacteria</taxon>
        <taxon>Bacillati</taxon>
        <taxon>Actinomycetota</taxon>
        <taxon>Actinomycetes</taxon>
        <taxon>Micrococcales</taxon>
        <taxon>Micrococcaceae</taxon>
        <taxon>Nesterenkonia</taxon>
    </lineage>
</organism>
<name>A0ABU2DTN9_9MICC</name>
<proteinExistence type="predicted"/>
<comment type="caution">
    <text evidence="4">The sequence shown here is derived from an EMBL/GenBank/DDBJ whole genome shotgun (WGS) entry which is preliminary data.</text>
</comment>
<protein>
    <submittedName>
        <fullName evidence="4">Ribosomal protein S18-alanine N-acetyltransferase</fullName>
        <ecNumber evidence="4">2.3.1.266</ecNumber>
    </submittedName>
</protein>
<dbReference type="InterPro" id="IPR050832">
    <property type="entry name" value="Bact_Acetyltransf"/>
</dbReference>
<dbReference type="EMBL" id="JAVKGR010000012">
    <property type="protein sequence ID" value="MDR8019868.1"/>
    <property type="molecule type" value="Genomic_DNA"/>
</dbReference>
<dbReference type="RefSeq" id="WP_310548853.1">
    <property type="nucleotide sequence ID" value="NZ_JAVKGR010000012.1"/>
</dbReference>
<evidence type="ECO:0000313" key="5">
    <source>
        <dbReference type="Proteomes" id="UP001251870"/>
    </source>
</evidence>
<evidence type="ECO:0000313" key="4">
    <source>
        <dbReference type="EMBL" id="MDR8019868.1"/>
    </source>
</evidence>
<dbReference type="Proteomes" id="UP001251870">
    <property type="component" value="Unassembled WGS sequence"/>
</dbReference>
<dbReference type="Gene3D" id="3.40.630.30">
    <property type="match status" value="1"/>
</dbReference>
<gene>
    <name evidence="4" type="primary">rimI</name>
    <name evidence="4" type="ORF">RIL96_09875</name>
</gene>
<keyword evidence="4" id="KW-0687">Ribonucleoprotein</keyword>
<sequence length="190" mass="20749">MSRPADTVGGTTGEPVPETIREMTPEDVNAVAALEQVLFPVDAWPERFFHQELAHTETRRYWVAESAAPGVGAEDGGADGVVLGYIGLMCVLPFADVQTIAVAESAQGRGLGRRLLRRLIAEAKRRGAEQVLLEVRTDNHGAQGLYRSEGFEVIHTRPRYYPDGADALIMRLPLLDLEAPTSASQLRSQQ</sequence>
<reference evidence="4 5" key="1">
    <citation type="submission" date="2023-09" db="EMBL/GenBank/DDBJ databases">
        <title>Description of three actinobacteria isolated from air of manufacturing shop in a pharmaceutical factory.</title>
        <authorList>
            <person name="Zhang D.-F."/>
        </authorList>
    </citation>
    <scope>NUCLEOTIDE SEQUENCE [LARGE SCALE GENOMIC DNA]</scope>
    <source>
        <strain evidence="4 5">LY-0111</strain>
    </source>
</reference>
<dbReference type="GO" id="GO:0005840">
    <property type="term" value="C:ribosome"/>
    <property type="evidence" value="ECO:0007669"/>
    <property type="project" value="UniProtKB-KW"/>
</dbReference>